<dbReference type="Proteomes" id="UP000565441">
    <property type="component" value="Unassembled WGS sequence"/>
</dbReference>
<feature type="region of interest" description="Disordered" evidence="1">
    <location>
        <begin position="1"/>
        <end position="102"/>
    </location>
</feature>
<feature type="compositionally biased region" description="Pro residues" evidence="1">
    <location>
        <begin position="91"/>
        <end position="100"/>
    </location>
</feature>
<name>A0A8H5GUD1_9AGAR</name>
<reference evidence="2 3" key="1">
    <citation type="journal article" date="2020" name="ISME J.">
        <title>Uncovering the hidden diversity of litter-decomposition mechanisms in mushroom-forming fungi.</title>
        <authorList>
            <person name="Floudas D."/>
            <person name="Bentzer J."/>
            <person name="Ahren D."/>
            <person name="Johansson T."/>
            <person name="Persson P."/>
            <person name="Tunlid A."/>
        </authorList>
    </citation>
    <scope>NUCLEOTIDE SEQUENCE [LARGE SCALE GENOMIC DNA]</scope>
    <source>
        <strain evidence="2 3">CBS 661.87</strain>
    </source>
</reference>
<dbReference type="AlphaFoldDB" id="A0A8H5GUD1"/>
<organism evidence="2 3">
    <name type="scientific">Tricholomella constricta</name>
    <dbReference type="NCBI Taxonomy" id="117010"/>
    <lineage>
        <taxon>Eukaryota</taxon>
        <taxon>Fungi</taxon>
        <taxon>Dikarya</taxon>
        <taxon>Basidiomycota</taxon>
        <taxon>Agaricomycotina</taxon>
        <taxon>Agaricomycetes</taxon>
        <taxon>Agaricomycetidae</taxon>
        <taxon>Agaricales</taxon>
        <taxon>Tricholomatineae</taxon>
        <taxon>Lyophyllaceae</taxon>
        <taxon>Tricholomella</taxon>
    </lineage>
</organism>
<accession>A0A8H5GUD1</accession>
<gene>
    <name evidence="2" type="ORF">D9615_010035</name>
</gene>
<evidence type="ECO:0000313" key="2">
    <source>
        <dbReference type="EMBL" id="KAF5371025.1"/>
    </source>
</evidence>
<sequence length="359" mass="37911">MKVNLHPSIPSVEKVSPRRSPEVPPIATLINHTGASPSPTPPPQADSPAPHVSPTTTPAAPPDVQPDLNLDIDQPSPFGSRILPDSASSPPSSPPSPPPDSAFVFAAAAGPLAPLHLSSFPELEPRRVFRPANPPNRRAFVLEHREDDRTRARTRAMTSTEIAAASAHDVIAQRCMLVCARTLSPIDSDTSEDTDLQEDELMDTDDDSPTINIVPSSNETPPAFETDPISIYPPTTQSNLANDVVANNTSNAAQETAMIDFLNDGSPLNAAIDDSGVNTTSNELQDSANNSILPTVFILGPSTTEEAVSTTGDAAASTEDDEGMQGIEDFCFGEPSDPSPSCIFGTCDDTGVVPWCINF</sequence>
<keyword evidence="3" id="KW-1185">Reference proteome</keyword>
<protein>
    <submittedName>
        <fullName evidence="2">Uncharacterized protein</fullName>
    </submittedName>
</protein>
<comment type="caution">
    <text evidence="2">The sequence shown here is derived from an EMBL/GenBank/DDBJ whole genome shotgun (WGS) entry which is preliminary data.</text>
</comment>
<dbReference type="EMBL" id="JAACJP010000049">
    <property type="protein sequence ID" value="KAF5371025.1"/>
    <property type="molecule type" value="Genomic_DNA"/>
</dbReference>
<evidence type="ECO:0000313" key="3">
    <source>
        <dbReference type="Proteomes" id="UP000565441"/>
    </source>
</evidence>
<evidence type="ECO:0000256" key="1">
    <source>
        <dbReference type="SAM" id="MobiDB-lite"/>
    </source>
</evidence>
<proteinExistence type="predicted"/>